<dbReference type="GO" id="GO:0003676">
    <property type="term" value="F:nucleic acid binding"/>
    <property type="evidence" value="ECO:0007669"/>
    <property type="project" value="InterPro"/>
</dbReference>
<sequence length="83" mass="9457">MPVKIYKNKNPYRQQIELKEVDKQENWSKSVFNTIACIELQGLEQGIKLAVWQGMKHVEAQTDSSNVVTFIKGSKHPWPGSGN</sequence>
<comment type="caution">
    <text evidence="2">The sequence shown here is derived from an EMBL/GenBank/DDBJ whole genome shotgun (WGS) entry which is preliminary data.</text>
</comment>
<feature type="domain" description="RNase H type-1" evidence="1">
    <location>
        <begin position="33"/>
        <end position="75"/>
    </location>
</feature>
<dbReference type="AlphaFoldDB" id="A0A7J6W690"/>
<keyword evidence="3" id="KW-1185">Reference proteome</keyword>
<dbReference type="EMBL" id="JABWDY010021007">
    <property type="protein sequence ID" value="KAF5192731.1"/>
    <property type="molecule type" value="Genomic_DNA"/>
</dbReference>
<name>A0A7J6W690_THATH</name>
<dbReference type="Pfam" id="PF13456">
    <property type="entry name" value="RVT_3"/>
    <property type="match status" value="1"/>
</dbReference>
<dbReference type="Proteomes" id="UP000554482">
    <property type="component" value="Unassembled WGS sequence"/>
</dbReference>
<gene>
    <name evidence="2" type="ORF">FRX31_017688</name>
</gene>
<evidence type="ECO:0000313" key="2">
    <source>
        <dbReference type="EMBL" id="KAF5192731.1"/>
    </source>
</evidence>
<dbReference type="GO" id="GO:0004523">
    <property type="term" value="F:RNA-DNA hybrid ribonuclease activity"/>
    <property type="evidence" value="ECO:0007669"/>
    <property type="project" value="InterPro"/>
</dbReference>
<organism evidence="2 3">
    <name type="scientific">Thalictrum thalictroides</name>
    <name type="common">Rue-anemone</name>
    <name type="synonym">Anemone thalictroides</name>
    <dbReference type="NCBI Taxonomy" id="46969"/>
    <lineage>
        <taxon>Eukaryota</taxon>
        <taxon>Viridiplantae</taxon>
        <taxon>Streptophyta</taxon>
        <taxon>Embryophyta</taxon>
        <taxon>Tracheophyta</taxon>
        <taxon>Spermatophyta</taxon>
        <taxon>Magnoliopsida</taxon>
        <taxon>Ranunculales</taxon>
        <taxon>Ranunculaceae</taxon>
        <taxon>Thalictroideae</taxon>
        <taxon>Thalictrum</taxon>
    </lineage>
</organism>
<proteinExistence type="predicted"/>
<evidence type="ECO:0000259" key="1">
    <source>
        <dbReference type="Pfam" id="PF13456"/>
    </source>
</evidence>
<accession>A0A7J6W690</accession>
<dbReference type="InterPro" id="IPR002156">
    <property type="entry name" value="RNaseH_domain"/>
</dbReference>
<evidence type="ECO:0000313" key="3">
    <source>
        <dbReference type="Proteomes" id="UP000554482"/>
    </source>
</evidence>
<reference evidence="2 3" key="1">
    <citation type="submission" date="2020-06" db="EMBL/GenBank/DDBJ databases">
        <title>Transcriptomic and genomic resources for Thalictrum thalictroides and T. hernandezii: Facilitating candidate gene discovery in an emerging model plant lineage.</title>
        <authorList>
            <person name="Arias T."/>
            <person name="Riano-Pachon D.M."/>
            <person name="Di Stilio V.S."/>
        </authorList>
    </citation>
    <scope>NUCLEOTIDE SEQUENCE [LARGE SCALE GENOMIC DNA]</scope>
    <source>
        <strain evidence="3">cv. WT478/WT964</strain>
        <tissue evidence="2">Leaves</tissue>
    </source>
</reference>
<protein>
    <recommendedName>
        <fullName evidence="1">RNase H type-1 domain-containing protein</fullName>
    </recommendedName>
</protein>